<reference evidence="1" key="1">
    <citation type="submission" date="2021-03" db="EMBL/GenBank/DDBJ databases">
        <authorList>
            <person name="So Y."/>
        </authorList>
    </citation>
    <scope>NUCLEOTIDE SEQUENCE</scope>
    <source>
        <strain evidence="1">SG15</strain>
    </source>
</reference>
<gene>
    <name evidence="1" type="ORF">J5Y10_23680</name>
</gene>
<dbReference type="AlphaFoldDB" id="A0A940S6R3"/>
<sequence>MTERHGKQQVAGATFITQPSAVTAFELNQPGCVGLDAAGRLVVDLADGATVDVAQSTASLGELVVTAGSGDRLLLLMGFVTRDDGEPPPTAAEIDVAVDAYRRNLNAKGK</sequence>
<evidence type="ECO:0000313" key="2">
    <source>
        <dbReference type="Proteomes" id="UP000677537"/>
    </source>
</evidence>
<dbReference type="RefSeq" id="WP_209376603.1">
    <property type="nucleotide sequence ID" value="NZ_JAGIZA010000021.1"/>
</dbReference>
<name>A0A940S6R3_9PROT</name>
<comment type="caution">
    <text evidence="1">The sequence shown here is derived from an EMBL/GenBank/DDBJ whole genome shotgun (WGS) entry which is preliminary data.</text>
</comment>
<dbReference type="Proteomes" id="UP000677537">
    <property type="component" value="Unassembled WGS sequence"/>
</dbReference>
<organism evidence="1 2">
    <name type="scientific">Roseomonas indoligenes</name>
    <dbReference type="NCBI Taxonomy" id="2820811"/>
    <lineage>
        <taxon>Bacteria</taxon>
        <taxon>Pseudomonadati</taxon>
        <taxon>Pseudomonadota</taxon>
        <taxon>Alphaproteobacteria</taxon>
        <taxon>Acetobacterales</taxon>
        <taxon>Roseomonadaceae</taxon>
        <taxon>Roseomonas</taxon>
    </lineage>
</organism>
<dbReference type="EMBL" id="JAGIZA010000021">
    <property type="protein sequence ID" value="MBP0495806.1"/>
    <property type="molecule type" value="Genomic_DNA"/>
</dbReference>
<evidence type="ECO:0000313" key="1">
    <source>
        <dbReference type="EMBL" id="MBP0495806.1"/>
    </source>
</evidence>
<proteinExistence type="predicted"/>
<accession>A0A940S6R3</accession>
<protein>
    <submittedName>
        <fullName evidence="1">Uncharacterized protein</fullName>
    </submittedName>
</protein>
<keyword evidence="2" id="KW-1185">Reference proteome</keyword>